<dbReference type="InterPro" id="IPR001789">
    <property type="entry name" value="Sig_transdc_resp-reg_receiver"/>
</dbReference>
<dbReference type="PRINTS" id="PR00038">
    <property type="entry name" value="HTHLUXR"/>
</dbReference>
<evidence type="ECO:0000256" key="3">
    <source>
        <dbReference type="PROSITE-ProRule" id="PRU00169"/>
    </source>
</evidence>
<dbReference type="PROSITE" id="PS50043">
    <property type="entry name" value="HTH_LUXR_2"/>
    <property type="match status" value="1"/>
</dbReference>
<dbReference type="PROSITE" id="PS50110">
    <property type="entry name" value="RESPONSE_REGULATORY"/>
    <property type="match status" value="1"/>
</dbReference>
<dbReference type="AlphaFoldDB" id="A0A9D7XNJ5"/>
<dbReference type="GO" id="GO:0000160">
    <property type="term" value="P:phosphorelay signal transduction system"/>
    <property type="evidence" value="ECO:0007669"/>
    <property type="project" value="InterPro"/>
</dbReference>
<evidence type="ECO:0000259" key="5">
    <source>
        <dbReference type="PROSITE" id="PS50110"/>
    </source>
</evidence>
<evidence type="ECO:0000313" key="6">
    <source>
        <dbReference type="EMBL" id="MBK9983439.1"/>
    </source>
</evidence>
<dbReference type="SMART" id="SM00421">
    <property type="entry name" value="HTH_LUXR"/>
    <property type="match status" value="1"/>
</dbReference>
<protein>
    <submittedName>
        <fullName evidence="6">Response regulator transcription factor</fullName>
    </submittedName>
</protein>
<dbReference type="InterPro" id="IPR039420">
    <property type="entry name" value="WalR-like"/>
</dbReference>
<dbReference type="CDD" id="cd17535">
    <property type="entry name" value="REC_NarL-like"/>
    <property type="match status" value="1"/>
</dbReference>
<dbReference type="CDD" id="cd06170">
    <property type="entry name" value="LuxR_C_like"/>
    <property type="match status" value="1"/>
</dbReference>
<keyword evidence="1 3" id="KW-0597">Phosphoprotein</keyword>
<accession>A0A9D7XNJ5</accession>
<gene>
    <name evidence="6" type="ORF">IPP15_13810</name>
</gene>
<dbReference type="Gene3D" id="3.40.50.2300">
    <property type="match status" value="1"/>
</dbReference>
<dbReference type="GO" id="GO:0006355">
    <property type="term" value="P:regulation of DNA-templated transcription"/>
    <property type="evidence" value="ECO:0007669"/>
    <property type="project" value="InterPro"/>
</dbReference>
<organism evidence="6 7">
    <name type="scientific">Candidatus Opimibacter skivensis</name>
    <dbReference type="NCBI Taxonomy" id="2982028"/>
    <lineage>
        <taxon>Bacteria</taxon>
        <taxon>Pseudomonadati</taxon>
        <taxon>Bacteroidota</taxon>
        <taxon>Saprospiria</taxon>
        <taxon>Saprospirales</taxon>
        <taxon>Saprospiraceae</taxon>
        <taxon>Candidatus Opimibacter</taxon>
    </lineage>
</organism>
<dbReference type="SMART" id="SM00448">
    <property type="entry name" value="REC"/>
    <property type="match status" value="1"/>
</dbReference>
<feature type="domain" description="Response regulatory" evidence="5">
    <location>
        <begin position="5"/>
        <end position="121"/>
    </location>
</feature>
<reference evidence="6 7" key="1">
    <citation type="submission" date="2020-10" db="EMBL/GenBank/DDBJ databases">
        <title>Connecting structure to function with the recovery of over 1000 high-quality activated sludge metagenome-assembled genomes encoding full-length rRNA genes using long-read sequencing.</title>
        <authorList>
            <person name="Singleton C.M."/>
            <person name="Petriglieri F."/>
            <person name="Kristensen J.M."/>
            <person name="Kirkegaard R.H."/>
            <person name="Michaelsen T.Y."/>
            <person name="Andersen M.H."/>
            <person name="Karst S.M."/>
            <person name="Dueholm M.S."/>
            <person name="Nielsen P.H."/>
            <person name="Albertsen M."/>
        </authorList>
    </citation>
    <scope>NUCLEOTIDE SEQUENCE [LARGE SCALE GENOMIC DNA]</scope>
    <source>
        <strain evidence="6">Ribe_18-Q3-R11-54_MAXAC.273</strain>
    </source>
</reference>
<dbReference type="SUPFAM" id="SSF46894">
    <property type="entry name" value="C-terminal effector domain of the bipartite response regulators"/>
    <property type="match status" value="1"/>
</dbReference>
<dbReference type="PANTHER" id="PTHR43214">
    <property type="entry name" value="TWO-COMPONENT RESPONSE REGULATOR"/>
    <property type="match status" value="1"/>
</dbReference>
<dbReference type="PROSITE" id="PS00622">
    <property type="entry name" value="HTH_LUXR_1"/>
    <property type="match status" value="1"/>
</dbReference>
<proteinExistence type="predicted"/>
<dbReference type="SUPFAM" id="SSF52172">
    <property type="entry name" value="CheY-like"/>
    <property type="match status" value="1"/>
</dbReference>
<feature type="domain" description="HTH luxR-type" evidence="4">
    <location>
        <begin position="146"/>
        <end position="209"/>
    </location>
</feature>
<evidence type="ECO:0000313" key="7">
    <source>
        <dbReference type="Proteomes" id="UP000808337"/>
    </source>
</evidence>
<sequence length="209" mass="23449">METIRIAVLEDLKEVAGELMEMFNAEPGLECRQVYYNAEDAIHFLPSNPADILIVDIGLPRASGIEAMKALSEKCPGMQYCMFTVYEDDDKIFNSLQTGAKGYILKGSSKEKILEAVRELFRGGSPMSPSIARRVLDQFQRMKVTPVVVSLPLTDREQEILNLLAKGLLYKEIGELLNITTGTVKQHIHRIYDKLQVSNRTEAVNLMGK</sequence>
<dbReference type="InterPro" id="IPR058245">
    <property type="entry name" value="NreC/VraR/RcsB-like_REC"/>
</dbReference>
<feature type="modified residue" description="4-aspartylphosphate" evidence="3">
    <location>
        <position position="56"/>
    </location>
</feature>
<dbReference type="InterPro" id="IPR016032">
    <property type="entry name" value="Sig_transdc_resp-reg_C-effctor"/>
</dbReference>
<dbReference type="Pfam" id="PF00196">
    <property type="entry name" value="GerE"/>
    <property type="match status" value="1"/>
</dbReference>
<comment type="caution">
    <text evidence="6">The sequence shown here is derived from an EMBL/GenBank/DDBJ whole genome shotgun (WGS) entry which is preliminary data.</text>
</comment>
<dbReference type="EMBL" id="JADKGY010000020">
    <property type="protein sequence ID" value="MBK9983439.1"/>
    <property type="molecule type" value="Genomic_DNA"/>
</dbReference>
<name>A0A9D7XNJ5_9BACT</name>
<dbReference type="GO" id="GO:0003677">
    <property type="term" value="F:DNA binding"/>
    <property type="evidence" value="ECO:0007669"/>
    <property type="project" value="UniProtKB-KW"/>
</dbReference>
<dbReference type="Proteomes" id="UP000808337">
    <property type="component" value="Unassembled WGS sequence"/>
</dbReference>
<keyword evidence="2" id="KW-0238">DNA-binding</keyword>
<evidence type="ECO:0000259" key="4">
    <source>
        <dbReference type="PROSITE" id="PS50043"/>
    </source>
</evidence>
<dbReference type="InterPro" id="IPR011006">
    <property type="entry name" value="CheY-like_superfamily"/>
</dbReference>
<dbReference type="InterPro" id="IPR000792">
    <property type="entry name" value="Tscrpt_reg_LuxR_C"/>
</dbReference>
<dbReference type="Pfam" id="PF00072">
    <property type="entry name" value="Response_reg"/>
    <property type="match status" value="1"/>
</dbReference>
<evidence type="ECO:0000256" key="1">
    <source>
        <dbReference type="ARBA" id="ARBA00022553"/>
    </source>
</evidence>
<evidence type="ECO:0000256" key="2">
    <source>
        <dbReference type="ARBA" id="ARBA00023125"/>
    </source>
</evidence>